<sequence length="397" mass="42520">MHTSDDMSTQDSTGEDPIRVLATHAAGQVLAVSLHIPDRAWMGGAVIGMAPAEGVEHLRRHASHSPQAHAHALAHACAAAAGEPPPERAEQLRTERRLAAEMIDMHLRRLLLDWPPSLGFEPRINRYAEFHRRLLHAGEHDNDFVLGGEVLDLVARELLAGFFNQIRMPHGIGEFLDRLAGGGSLSSILGELIAHGPSTVLPEKRTALLGTLSADAWAAEVGTWPSAQFIRHPRYAGEPAETGPLARHAASPLVRILLERGNRISARLFAKAIDVADCASTMRHPGSAEVAPLIDACRVAPDVGLARVISARGVLLCWVRLAEGRIADCAIVPAGAWNLEPDGVYCREAMCLQVTDGDPEALKKRLEWLMLAIDPSLPFVVELVAAGEGAGVAPASA</sequence>
<evidence type="ECO:0000313" key="2">
    <source>
        <dbReference type="Proteomes" id="UP000002186"/>
    </source>
</evidence>
<dbReference type="Proteomes" id="UP000002186">
    <property type="component" value="Chromosome"/>
</dbReference>
<accession>C4ZIT3</accession>
<dbReference type="InterPro" id="IPR029014">
    <property type="entry name" value="NiFe-Hase_large"/>
</dbReference>
<gene>
    <name evidence="1" type="ordered locus">Tmz1t_0441</name>
</gene>
<dbReference type="SUPFAM" id="SSF56762">
    <property type="entry name" value="HydB/Nqo4-like"/>
    <property type="match status" value="1"/>
</dbReference>
<dbReference type="STRING" id="85643.Tmz1t_0441"/>
<protein>
    <submittedName>
        <fullName evidence="1">Uncharacterized protein</fullName>
    </submittedName>
</protein>
<reference evidence="2" key="1">
    <citation type="submission" date="2009-05" db="EMBL/GenBank/DDBJ databases">
        <title>Complete sequence of chromosome of Thauera sp. MZ1T.</title>
        <authorList>
            <consortium name="US DOE Joint Genome Institute"/>
            <person name="Lucas S."/>
            <person name="Copeland A."/>
            <person name="Lapidus A."/>
            <person name="Glavina del Rio T."/>
            <person name="Dalin E."/>
            <person name="Tice H."/>
            <person name="Bruce D."/>
            <person name="Goodwin L."/>
            <person name="Pitluck S."/>
            <person name="Sims D."/>
            <person name="Brettin T."/>
            <person name="Detter J.C."/>
            <person name="Han C."/>
            <person name="Larimer F."/>
            <person name="Land M."/>
            <person name="Hauser L."/>
            <person name="Kyrpides N."/>
            <person name="Mikhailova N."/>
            <person name="Sayler G.S."/>
        </authorList>
    </citation>
    <scope>NUCLEOTIDE SEQUENCE [LARGE SCALE GENOMIC DNA]</scope>
    <source>
        <strain evidence="2">MZ1T</strain>
    </source>
</reference>
<dbReference type="HOGENOM" id="CLU_054514_0_0_4"/>
<keyword evidence="2" id="KW-1185">Reference proteome</keyword>
<dbReference type="AlphaFoldDB" id="C4ZIT3"/>
<name>C4ZIT3_THASP</name>
<reference evidence="1 2" key="2">
    <citation type="journal article" date="2012" name="Stand. Genomic Sci.">
        <title>Complete genome sequence of Thauera aminoaromatica strain MZ1T.</title>
        <authorList>
            <person name="Jiang K."/>
            <person name="Sanseverino J."/>
            <person name="Chauhan A."/>
            <person name="Lucas S."/>
            <person name="Copeland A."/>
            <person name="Lapidus A."/>
            <person name="Del Rio T.G."/>
            <person name="Dalin E."/>
            <person name="Tice H."/>
            <person name="Bruce D."/>
            <person name="Goodwin L."/>
            <person name="Pitluck S."/>
            <person name="Sims D."/>
            <person name="Brettin T."/>
            <person name="Detter J.C."/>
            <person name="Han C."/>
            <person name="Chang Y.J."/>
            <person name="Larimer F."/>
            <person name="Land M."/>
            <person name="Hauser L."/>
            <person name="Kyrpides N.C."/>
            <person name="Mikhailova N."/>
            <person name="Moser S."/>
            <person name="Jegier P."/>
            <person name="Close D."/>
            <person name="Debruyn J.M."/>
            <person name="Wang Y."/>
            <person name="Layton A.C."/>
            <person name="Allen M.S."/>
            <person name="Sayler G.S."/>
        </authorList>
    </citation>
    <scope>NUCLEOTIDE SEQUENCE [LARGE SCALE GENOMIC DNA]</scope>
    <source>
        <strain evidence="1 2">MZ1T</strain>
    </source>
</reference>
<evidence type="ECO:0000313" key="1">
    <source>
        <dbReference type="EMBL" id="ACK53220.1"/>
    </source>
</evidence>
<dbReference type="Gene3D" id="1.10.645.10">
    <property type="entry name" value="Cytochrome-c3 Hydrogenase, chain B"/>
    <property type="match status" value="2"/>
</dbReference>
<dbReference type="EMBL" id="CP001281">
    <property type="protein sequence ID" value="ACK53220.1"/>
    <property type="molecule type" value="Genomic_DNA"/>
</dbReference>
<dbReference type="eggNOG" id="COG0374">
    <property type="taxonomic scope" value="Bacteria"/>
</dbReference>
<proteinExistence type="predicted"/>
<dbReference type="KEGG" id="tmz:Tmz1t_0441"/>
<organism evidence="1 2">
    <name type="scientific">Thauera aminoaromatica</name>
    <dbReference type="NCBI Taxonomy" id="164330"/>
    <lineage>
        <taxon>Bacteria</taxon>
        <taxon>Pseudomonadati</taxon>
        <taxon>Pseudomonadota</taxon>
        <taxon>Betaproteobacteria</taxon>
        <taxon>Rhodocyclales</taxon>
        <taxon>Zoogloeaceae</taxon>
        <taxon>Thauera</taxon>
    </lineage>
</organism>